<accession>A0A5C3MDX9</accession>
<keyword evidence="7" id="KW-0238">DNA-binding</keyword>
<organism evidence="16 17">
    <name type="scientific">Crucibulum laeve</name>
    <dbReference type="NCBI Taxonomy" id="68775"/>
    <lineage>
        <taxon>Eukaryota</taxon>
        <taxon>Fungi</taxon>
        <taxon>Dikarya</taxon>
        <taxon>Basidiomycota</taxon>
        <taxon>Agaricomycotina</taxon>
        <taxon>Agaricomycetes</taxon>
        <taxon>Agaricomycetidae</taxon>
        <taxon>Agaricales</taxon>
        <taxon>Agaricineae</taxon>
        <taxon>Nidulariaceae</taxon>
        <taxon>Crucibulum</taxon>
    </lineage>
</organism>
<evidence type="ECO:0000256" key="13">
    <source>
        <dbReference type="ARBA" id="ARBA00073774"/>
    </source>
</evidence>
<feature type="region of interest" description="Disordered" evidence="14">
    <location>
        <begin position="165"/>
        <end position="203"/>
    </location>
</feature>
<dbReference type="SMART" id="SM00533">
    <property type="entry name" value="MUTSd"/>
    <property type="match status" value="1"/>
</dbReference>
<dbReference type="STRING" id="68775.A0A5C3MDX9"/>
<dbReference type="NCBIfam" id="NF003810">
    <property type="entry name" value="PRK05399.1"/>
    <property type="match status" value="1"/>
</dbReference>
<dbReference type="PANTHER" id="PTHR11361">
    <property type="entry name" value="DNA MISMATCH REPAIR PROTEIN MUTS FAMILY MEMBER"/>
    <property type="match status" value="1"/>
</dbReference>
<dbReference type="GO" id="GO:0005524">
    <property type="term" value="F:ATP binding"/>
    <property type="evidence" value="ECO:0007669"/>
    <property type="project" value="UniProtKB-UniRule"/>
</dbReference>
<reference evidence="16 17" key="1">
    <citation type="journal article" date="2019" name="Nat. Ecol. Evol.">
        <title>Megaphylogeny resolves global patterns of mushroom evolution.</title>
        <authorList>
            <person name="Varga T."/>
            <person name="Krizsan K."/>
            <person name="Foldi C."/>
            <person name="Dima B."/>
            <person name="Sanchez-Garcia M."/>
            <person name="Sanchez-Ramirez S."/>
            <person name="Szollosi G.J."/>
            <person name="Szarkandi J.G."/>
            <person name="Papp V."/>
            <person name="Albert L."/>
            <person name="Andreopoulos W."/>
            <person name="Angelini C."/>
            <person name="Antonin V."/>
            <person name="Barry K.W."/>
            <person name="Bougher N.L."/>
            <person name="Buchanan P."/>
            <person name="Buyck B."/>
            <person name="Bense V."/>
            <person name="Catcheside P."/>
            <person name="Chovatia M."/>
            <person name="Cooper J."/>
            <person name="Damon W."/>
            <person name="Desjardin D."/>
            <person name="Finy P."/>
            <person name="Geml J."/>
            <person name="Haridas S."/>
            <person name="Hughes K."/>
            <person name="Justo A."/>
            <person name="Karasinski D."/>
            <person name="Kautmanova I."/>
            <person name="Kiss B."/>
            <person name="Kocsube S."/>
            <person name="Kotiranta H."/>
            <person name="LaButti K.M."/>
            <person name="Lechner B.E."/>
            <person name="Liimatainen K."/>
            <person name="Lipzen A."/>
            <person name="Lukacs Z."/>
            <person name="Mihaltcheva S."/>
            <person name="Morgado L.N."/>
            <person name="Niskanen T."/>
            <person name="Noordeloos M.E."/>
            <person name="Ohm R.A."/>
            <person name="Ortiz-Santana B."/>
            <person name="Ovrebo C."/>
            <person name="Racz N."/>
            <person name="Riley R."/>
            <person name="Savchenko A."/>
            <person name="Shiryaev A."/>
            <person name="Soop K."/>
            <person name="Spirin V."/>
            <person name="Szebenyi C."/>
            <person name="Tomsovsky M."/>
            <person name="Tulloss R.E."/>
            <person name="Uehling J."/>
            <person name="Grigoriev I.V."/>
            <person name="Vagvolgyi C."/>
            <person name="Papp T."/>
            <person name="Martin F.M."/>
            <person name="Miettinen O."/>
            <person name="Hibbett D.S."/>
            <person name="Nagy L.G."/>
        </authorList>
    </citation>
    <scope>NUCLEOTIDE SEQUENCE [LARGE SCALE GENOMIC DNA]</scope>
    <source>
        <strain evidence="16 17">CBS 166.37</strain>
    </source>
</reference>
<feature type="domain" description="DNA mismatch repair proteins mutS family" evidence="15">
    <location>
        <begin position="945"/>
        <end position="961"/>
    </location>
</feature>
<dbReference type="AlphaFoldDB" id="A0A5C3MDX9"/>
<dbReference type="Gene3D" id="3.40.1170.10">
    <property type="entry name" value="DNA repair protein MutS, domain I"/>
    <property type="match status" value="1"/>
</dbReference>
<dbReference type="SMART" id="SM00534">
    <property type="entry name" value="MUTSac"/>
    <property type="match status" value="1"/>
</dbReference>
<dbReference type="InterPro" id="IPR045076">
    <property type="entry name" value="MutS"/>
</dbReference>
<keyword evidence="9" id="KW-0539">Nucleus</keyword>
<evidence type="ECO:0000256" key="4">
    <source>
        <dbReference type="ARBA" id="ARBA00022741"/>
    </source>
</evidence>
<dbReference type="SUPFAM" id="SSF48334">
    <property type="entry name" value="DNA repair protein MutS, domain III"/>
    <property type="match status" value="1"/>
</dbReference>
<dbReference type="Pfam" id="PF05192">
    <property type="entry name" value="MutS_III"/>
    <property type="match status" value="1"/>
</dbReference>
<evidence type="ECO:0000256" key="14">
    <source>
        <dbReference type="SAM" id="MobiDB-lite"/>
    </source>
</evidence>
<proteinExistence type="inferred from homology"/>
<dbReference type="FunFam" id="3.40.1170.10:FF:000004">
    <property type="entry name" value="DNA mismatch repair protein"/>
    <property type="match status" value="1"/>
</dbReference>
<evidence type="ECO:0000256" key="9">
    <source>
        <dbReference type="ARBA" id="ARBA00023242"/>
    </source>
</evidence>
<name>A0A5C3MDX9_9AGAR</name>
<evidence type="ECO:0000256" key="8">
    <source>
        <dbReference type="ARBA" id="ARBA00023204"/>
    </source>
</evidence>
<dbReference type="InterPro" id="IPR007861">
    <property type="entry name" value="DNA_mismatch_repair_MutS_clamp"/>
</dbReference>
<comment type="similarity">
    <text evidence="2">Belongs to the DNA mismatch repair MutS family. MSH3 subfamily.</text>
</comment>
<evidence type="ECO:0000256" key="11">
    <source>
        <dbReference type="ARBA" id="ARBA00025902"/>
    </source>
</evidence>
<evidence type="ECO:0000256" key="12">
    <source>
        <dbReference type="ARBA" id="ARBA00029792"/>
    </source>
</evidence>
<evidence type="ECO:0000313" key="17">
    <source>
        <dbReference type="Proteomes" id="UP000308652"/>
    </source>
</evidence>
<dbReference type="Pfam" id="PF05190">
    <property type="entry name" value="MutS_IV"/>
    <property type="match status" value="1"/>
</dbReference>
<sequence>MPSQKSHSSSQSTISTYFKNTPPKKGGKRPTSPIDLTSDNDTSEPPLKKRKNSAQPFPLSSPAHASTSFQPSQGNILSQWQFDPNAVESPASKPCKGTREQDALKRRLRDRLKDNNYSTVAPHTIDEELIDVDRLGVSASDDEDSNEAGDSDTSSNKAFSELQAMFSNDTKGKKKSKAKGKAKANAPTYKPAKKTKMKEPVGLSGKSYTPLELQAGLQRVVQLQKDNPGTILMIEVGYKYKFFGKDAQIAAKVLGMVAFMDRNFLVASIPTHRRDVHLKNLLAKGYRVGIVTQVETAALKKVSDNRNKPFDRRLTNLYTSATYVDELGSVDDTEQYSPPPFMCIIEERKRSNPADVLFGMITICPSTGDVIWDDFEDSLMRLELETRLIHIRPTELLLPKYDLSQPTEKMLKFMSSSLADKPRIEYFDESMSSTDAFDFVSNFYTNKQKHAMASENFKSGRLMAEATGFPDRVVIALAHAIKHLAAFNIADAFLETKFFSKFSTRAHMLLAANALINLEVYQNETDHTTRGSLIWILDKTKTKFGARLLRNWIGRPLVDKRLLESRVSAVEEILESSSDKFVALRQILKKLPDLAKGLCRIQYGQCTPKELAVLLTAFRKIANAFECYDVDAPPSIVGFKSEILNEIIYSLPKLKDPIDQLISMVNLKEAEAGNKHTIWTDPQQYPGIDNALAGVQVVKADLQNELKKIRKELKLPSLNWTSVAGDDYVIEVKRKENRVIPESWPLLSRTKTLARYQPQQVRKLVAELAQHEETLQNEANTALRSFLKFITDSSYSAMRDAVNKLAVADCLLSFAQVALQDNYVRPEFTDEGILEIVEGRHPMVEALRNDPFVPNSIQMGGLKPCSKIITGPNMGGKSSCVRMIAIIAMMAQIGSYVPAKRLKMGLLDSIFTRMGASDDLARGRSTFMVEMTETSEILHAASTRSLVILDELGRGTSTFDGMAIAEAVLQQLVSETKCKTLFITHYPLVASSLEKKFPAEIENLHMGYEAESRIDGSRDITFLYRLTKGMATESFGIECGRLAGLSDSILNIASERAIEMQQRVEAKIKRNKIHKAARLLNECLVNGGVMGEAALEELHKVNDTLSIYTRISNQ</sequence>
<dbReference type="InterPro" id="IPR007695">
    <property type="entry name" value="DNA_mismatch_repair_MutS-lik_N"/>
</dbReference>
<dbReference type="Gene3D" id="3.30.420.110">
    <property type="entry name" value="MutS, connector domain"/>
    <property type="match status" value="1"/>
</dbReference>
<evidence type="ECO:0000256" key="1">
    <source>
        <dbReference type="ARBA" id="ARBA00004123"/>
    </source>
</evidence>
<dbReference type="InterPro" id="IPR036678">
    <property type="entry name" value="MutS_con_dom_sf"/>
</dbReference>
<evidence type="ECO:0000256" key="2">
    <source>
        <dbReference type="ARBA" id="ARBA00007094"/>
    </source>
</evidence>
<dbReference type="EMBL" id="ML213592">
    <property type="protein sequence ID" value="TFK42973.1"/>
    <property type="molecule type" value="Genomic_DNA"/>
</dbReference>
<keyword evidence="6" id="KW-0067">ATP-binding</keyword>
<evidence type="ECO:0000256" key="3">
    <source>
        <dbReference type="ARBA" id="ARBA00022151"/>
    </source>
</evidence>
<dbReference type="GO" id="GO:0006298">
    <property type="term" value="P:mismatch repair"/>
    <property type="evidence" value="ECO:0007669"/>
    <property type="project" value="InterPro"/>
</dbReference>
<dbReference type="SUPFAM" id="SSF52540">
    <property type="entry name" value="P-loop containing nucleoside triphosphate hydrolases"/>
    <property type="match status" value="1"/>
</dbReference>
<dbReference type="GO" id="GO:0030983">
    <property type="term" value="F:mismatched DNA binding"/>
    <property type="evidence" value="ECO:0007669"/>
    <property type="project" value="UniProtKB-UniRule"/>
</dbReference>
<feature type="compositionally biased region" description="Polar residues" evidence="14">
    <location>
        <begin position="63"/>
        <end position="82"/>
    </location>
</feature>
<evidence type="ECO:0000259" key="15">
    <source>
        <dbReference type="PROSITE" id="PS00486"/>
    </source>
</evidence>
<dbReference type="GO" id="GO:0005634">
    <property type="term" value="C:nucleus"/>
    <property type="evidence" value="ECO:0007669"/>
    <property type="project" value="UniProtKB-SubCell"/>
</dbReference>
<evidence type="ECO:0000256" key="7">
    <source>
        <dbReference type="ARBA" id="ARBA00023125"/>
    </source>
</evidence>
<keyword evidence="8" id="KW-0234">DNA repair</keyword>
<dbReference type="Proteomes" id="UP000308652">
    <property type="component" value="Unassembled WGS sequence"/>
</dbReference>
<dbReference type="Pfam" id="PF01624">
    <property type="entry name" value="MutS_I"/>
    <property type="match status" value="1"/>
</dbReference>
<dbReference type="PANTHER" id="PTHR11361:SF122">
    <property type="entry name" value="DNA MISMATCH REPAIR PROTEIN MSH3"/>
    <property type="match status" value="1"/>
</dbReference>
<dbReference type="InterPro" id="IPR036187">
    <property type="entry name" value="DNA_mismatch_repair_MutS_sf"/>
</dbReference>
<feature type="compositionally biased region" description="Basic residues" evidence="14">
    <location>
        <begin position="172"/>
        <end position="182"/>
    </location>
</feature>
<gene>
    <name evidence="16" type="ORF">BDQ12DRAFT_710156</name>
</gene>
<dbReference type="Gene3D" id="1.10.1420.10">
    <property type="match status" value="2"/>
</dbReference>
<dbReference type="Pfam" id="PF00488">
    <property type="entry name" value="MutS_V"/>
    <property type="match status" value="1"/>
</dbReference>
<dbReference type="OrthoDB" id="121051at2759"/>
<protein>
    <recommendedName>
        <fullName evidence="3 13">DNA mismatch repair protein MSH3</fullName>
    </recommendedName>
    <alternativeName>
        <fullName evidence="3 13">DNA mismatch repair protein MSH3</fullName>
    </alternativeName>
    <alternativeName>
        <fullName evidence="12">MutS protein homolog 3</fullName>
    </alternativeName>
</protein>
<dbReference type="InterPro" id="IPR000432">
    <property type="entry name" value="DNA_mismatch_repair_MutS_C"/>
</dbReference>
<keyword evidence="5" id="KW-0227">DNA damage</keyword>
<dbReference type="PROSITE" id="PS00486">
    <property type="entry name" value="DNA_MISMATCH_REPAIR_2"/>
    <property type="match status" value="1"/>
</dbReference>
<evidence type="ECO:0000256" key="10">
    <source>
        <dbReference type="ARBA" id="ARBA00025373"/>
    </source>
</evidence>
<keyword evidence="4" id="KW-0547">Nucleotide-binding</keyword>
<dbReference type="SUPFAM" id="SSF55271">
    <property type="entry name" value="DNA repair protein MutS, domain I"/>
    <property type="match status" value="1"/>
</dbReference>
<evidence type="ECO:0000256" key="6">
    <source>
        <dbReference type="ARBA" id="ARBA00022840"/>
    </source>
</evidence>
<dbReference type="InterPro" id="IPR027417">
    <property type="entry name" value="P-loop_NTPase"/>
</dbReference>
<comment type="subcellular location">
    <subcellularLocation>
        <location evidence="1">Nucleus</location>
    </subcellularLocation>
</comment>
<dbReference type="Gene3D" id="3.40.50.300">
    <property type="entry name" value="P-loop containing nucleotide triphosphate hydrolases"/>
    <property type="match status" value="1"/>
</dbReference>
<feature type="compositionally biased region" description="Low complexity" evidence="14">
    <location>
        <begin position="1"/>
        <end position="16"/>
    </location>
</feature>
<comment type="subunit">
    <text evidence="11">Heterodimer consisting of MSH2-MSH3 (MutS beta). Forms a ternary complex with MutL alpha (MLH1-PMS1).</text>
</comment>
<dbReference type="InterPro" id="IPR016151">
    <property type="entry name" value="DNA_mismatch_repair_MutS_N"/>
</dbReference>
<keyword evidence="17" id="KW-1185">Reference proteome</keyword>
<feature type="region of interest" description="Disordered" evidence="14">
    <location>
        <begin position="1"/>
        <end position="123"/>
    </location>
</feature>
<comment type="function">
    <text evidence="10">Component of the post-replicative DNA mismatch repair system (MMR). Heterodimerizes with MSH2 to form MutS beta, which binds to DNA mismatches thereby initiating DNA repair. MSH3 provides substrate-binding and substrate specificity to the complex. When bound, the MutS beta heterodimer bends the DNA helix and shields approximately 20 base pairs. Acts mainly to repair insertion-deletion loops (IDLs) from 2 to 13 nucleotides in size, but can also repair base-base and single insertion-deletion mismatches that occur during replication. After mismatch binding, forms a ternary complex with the MutL alpha heterodimer, which is thought to be responsible for directing the downstream MMR events, including strand discrimination, excision, and resynthesis. ATP binding and hydrolysis play a pivotal role in mismatch repair functions.</text>
</comment>
<dbReference type="InterPro" id="IPR007696">
    <property type="entry name" value="DNA_mismatch_repair_MutS_core"/>
</dbReference>
<dbReference type="GO" id="GO:0140664">
    <property type="term" value="F:ATP-dependent DNA damage sensor activity"/>
    <property type="evidence" value="ECO:0007669"/>
    <property type="project" value="InterPro"/>
</dbReference>
<evidence type="ECO:0000313" key="16">
    <source>
        <dbReference type="EMBL" id="TFK42973.1"/>
    </source>
</evidence>
<dbReference type="GO" id="GO:0006312">
    <property type="term" value="P:mitotic recombination"/>
    <property type="evidence" value="ECO:0007669"/>
    <property type="project" value="TreeGrafter"/>
</dbReference>
<evidence type="ECO:0000256" key="5">
    <source>
        <dbReference type="ARBA" id="ARBA00022763"/>
    </source>
</evidence>